<proteinExistence type="predicted"/>
<keyword evidence="4" id="KW-1185">Reference proteome</keyword>
<dbReference type="AlphaFoldDB" id="I4B8Q9"/>
<name>I4B8Q9_TURPD</name>
<feature type="chain" id="PRO_5003686032" description="Outer membrane protein beta-barrel domain-containing protein" evidence="2">
    <location>
        <begin position="30"/>
        <end position="302"/>
    </location>
</feature>
<feature type="compositionally biased region" description="Basic and acidic residues" evidence="1">
    <location>
        <begin position="76"/>
        <end position="92"/>
    </location>
</feature>
<feature type="compositionally biased region" description="Basic and acidic residues" evidence="1">
    <location>
        <begin position="38"/>
        <end position="62"/>
    </location>
</feature>
<accession>I4B8Q9</accession>
<reference evidence="3 4" key="1">
    <citation type="submission" date="2012-06" db="EMBL/GenBank/DDBJ databases">
        <title>The complete chromosome of genome of Turneriella parva DSM 21527.</title>
        <authorList>
            <consortium name="US DOE Joint Genome Institute (JGI-PGF)"/>
            <person name="Lucas S."/>
            <person name="Han J."/>
            <person name="Lapidus A."/>
            <person name="Bruce D."/>
            <person name="Goodwin L."/>
            <person name="Pitluck S."/>
            <person name="Peters L."/>
            <person name="Kyrpides N."/>
            <person name="Mavromatis K."/>
            <person name="Ivanova N."/>
            <person name="Mikhailova N."/>
            <person name="Chertkov O."/>
            <person name="Detter J.C."/>
            <person name="Tapia R."/>
            <person name="Han C."/>
            <person name="Land M."/>
            <person name="Hauser L."/>
            <person name="Markowitz V."/>
            <person name="Cheng J.-F."/>
            <person name="Hugenholtz P."/>
            <person name="Woyke T."/>
            <person name="Wu D."/>
            <person name="Gronow S."/>
            <person name="Wellnitz S."/>
            <person name="Brambilla E."/>
            <person name="Klenk H.-P."/>
            <person name="Eisen J.A."/>
        </authorList>
    </citation>
    <scope>NUCLEOTIDE SEQUENCE [LARGE SCALE GENOMIC DNA]</scope>
    <source>
        <strain evidence="4">ATCC BAA-1111 / DSM 21527 / NCTC 11395 / H</strain>
    </source>
</reference>
<dbReference type="Proteomes" id="UP000006048">
    <property type="component" value="Chromosome"/>
</dbReference>
<evidence type="ECO:0000256" key="2">
    <source>
        <dbReference type="SAM" id="SignalP"/>
    </source>
</evidence>
<keyword evidence="2" id="KW-0732">Signal</keyword>
<dbReference type="RefSeq" id="WP_014804167.1">
    <property type="nucleotide sequence ID" value="NC_018020.1"/>
</dbReference>
<evidence type="ECO:0008006" key="5">
    <source>
        <dbReference type="Google" id="ProtNLM"/>
    </source>
</evidence>
<sequence>MPSTDSGKNLIRKLLVGFMVLSALSPTFAQNAEPAVKPAEKKTETQVKPTEDAKSNEEKIKPENTMPAQVPDLTEDERAKQQLEAEEARKAAAEAEAKKAAAAAEAARIAEEKRVEAERTWFDKLLLNSKLYTGLNAGMVIPLNSLHSAGYGFGMTIDYLAYQRYGFHFGAETGLLPAKSGALQAGATTIRISDQGTMGYLNLRFAGLYAFPKFLDIETAAGAGISVYRLNSGTYSFDTTIAPVVLGTAYYNLFASLQLGVIAQVVLPSVSKLSSPGSEFTLDSSQSLANASLHASVRYVWF</sequence>
<feature type="region of interest" description="Disordered" evidence="1">
    <location>
        <begin position="31"/>
        <end position="92"/>
    </location>
</feature>
<protein>
    <recommendedName>
        <fullName evidence="5">Outer membrane protein beta-barrel domain-containing protein</fullName>
    </recommendedName>
</protein>
<evidence type="ECO:0000256" key="1">
    <source>
        <dbReference type="SAM" id="MobiDB-lite"/>
    </source>
</evidence>
<dbReference type="EMBL" id="CP002959">
    <property type="protein sequence ID" value="AFM13666.1"/>
    <property type="molecule type" value="Genomic_DNA"/>
</dbReference>
<feature type="signal peptide" evidence="2">
    <location>
        <begin position="1"/>
        <end position="29"/>
    </location>
</feature>
<evidence type="ECO:0000313" key="4">
    <source>
        <dbReference type="Proteomes" id="UP000006048"/>
    </source>
</evidence>
<evidence type="ECO:0000313" key="3">
    <source>
        <dbReference type="EMBL" id="AFM13666.1"/>
    </source>
</evidence>
<dbReference type="KEGG" id="tpx:Turpa_3027"/>
<gene>
    <name evidence="3" type="ordered locus">Turpa_3027</name>
</gene>
<dbReference type="STRING" id="869212.Turpa_3027"/>
<organism evidence="3 4">
    <name type="scientific">Turneriella parva (strain ATCC BAA-1111 / DSM 21527 / NCTC 11395 / H)</name>
    <name type="common">Leptospira parva</name>
    <dbReference type="NCBI Taxonomy" id="869212"/>
    <lineage>
        <taxon>Bacteria</taxon>
        <taxon>Pseudomonadati</taxon>
        <taxon>Spirochaetota</taxon>
        <taxon>Spirochaetia</taxon>
        <taxon>Leptospirales</taxon>
        <taxon>Leptospiraceae</taxon>
        <taxon>Turneriella</taxon>
    </lineage>
</organism>
<dbReference type="HOGENOM" id="CLU_921156_0_0_12"/>